<feature type="region of interest" description="Disordered" evidence="1">
    <location>
        <begin position="456"/>
        <end position="486"/>
    </location>
</feature>
<accession>A0A8H7VKU2</accession>
<reference evidence="2 3" key="1">
    <citation type="submission" date="2020-12" db="EMBL/GenBank/DDBJ databases">
        <title>Metabolic potential, ecology and presence of endohyphal bacteria is reflected in genomic diversity of Mucoromycotina.</title>
        <authorList>
            <person name="Muszewska A."/>
            <person name="Okrasinska A."/>
            <person name="Steczkiewicz K."/>
            <person name="Drgas O."/>
            <person name="Orlowska M."/>
            <person name="Perlinska-Lenart U."/>
            <person name="Aleksandrzak-Piekarczyk T."/>
            <person name="Szatraj K."/>
            <person name="Zielenkiewicz U."/>
            <person name="Pilsyk S."/>
            <person name="Malc E."/>
            <person name="Mieczkowski P."/>
            <person name="Kruszewska J.S."/>
            <person name="Biernat P."/>
            <person name="Pawlowska J."/>
        </authorList>
    </citation>
    <scope>NUCLEOTIDE SEQUENCE [LARGE SCALE GENOMIC DNA]</scope>
    <source>
        <strain evidence="2 3">CBS 142.35</strain>
    </source>
</reference>
<name>A0A8H7VKU2_9FUNG</name>
<gene>
    <name evidence="2" type="ORF">INT45_000971</name>
</gene>
<proteinExistence type="predicted"/>
<comment type="caution">
    <text evidence="2">The sequence shown here is derived from an EMBL/GenBank/DDBJ whole genome shotgun (WGS) entry which is preliminary data.</text>
</comment>
<feature type="compositionally biased region" description="Acidic residues" evidence="1">
    <location>
        <begin position="456"/>
        <end position="469"/>
    </location>
</feature>
<evidence type="ECO:0000313" key="3">
    <source>
        <dbReference type="Proteomes" id="UP000646827"/>
    </source>
</evidence>
<protein>
    <submittedName>
        <fullName evidence="2">Uncharacterized protein</fullName>
    </submittedName>
</protein>
<evidence type="ECO:0000313" key="2">
    <source>
        <dbReference type="EMBL" id="KAG2218289.1"/>
    </source>
</evidence>
<dbReference type="OrthoDB" id="2290147at2759"/>
<feature type="region of interest" description="Disordered" evidence="1">
    <location>
        <begin position="56"/>
        <end position="90"/>
    </location>
</feature>
<feature type="compositionally biased region" description="Low complexity" evidence="1">
    <location>
        <begin position="59"/>
        <end position="70"/>
    </location>
</feature>
<evidence type="ECO:0000256" key="1">
    <source>
        <dbReference type="SAM" id="MobiDB-lite"/>
    </source>
</evidence>
<dbReference type="EMBL" id="JAEPRB010000239">
    <property type="protein sequence ID" value="KAG2218289.1"/>
    <property type="molecule type" value="Genomic_DNA"/>
</dbReference>
<dbReference type="Proteomes" id="UP000646827">
    <property type="component" value="Unassembled WGS sequence"/>
</dbReference>
<sequence>MASKGIEKNASIQQEADSTLEQQRLLEINSSIRQQIDLTLEQQRLRKIQKNLNDDLNESSSTASISSSSTTRKRISPRLADRQTKKVKTYKTPDSIKLPNQFCNVGSNLLTLADSIVVTGSKSNYFYGLSKNNIIDIDDDSIGSQLKLLNTSKKAKVLNQKFRSNFTNDSFDFSHITNINKIKNIKSLRKHLKEVEVFFPQNKKDRILKKLLYSILDFHSNEPKKMMNDYWKRCSEQSLIVKFWGYLFEVFFGYDDSETFLQWGDTLSLEHKNMDGMTIRLDLRIIISRMNDEGSLEVGTGEFASALTINNTKLYKDKLKSVLVSKAHLNNIIKNMKNATPAAIKNIKIPLVQIMGATCYVYSLSLVDKKLYCMQEVCSFVYPRSYLGIENGSLHDMLNCMAKIKSMLEDVRDMQMKYSQDTSSDMEKLYGKKKPPKPFNYDEYISEVINVLATDIQDDNDYNEPETDYFYDKKTDDSTEEADDNE</sequence>
<keyword evidence="3" id="KW-1185">Reference proteome</keyword>
<organism evidence="2 3">
    <name type="scientific">Circinella minor</name>
    <dbReference type="NCBI Taxonomy" id="1195481"/>
    <lineage>
        <taxon>Eukaryota</taxon>
        <taxon>Fungi</taxon>
        <taxon>Fungi incertae sedis</taxon>
        <taxon>Mucoromycota</taxon>
        <taxon>Mucoromycotina</taxon>
        <taxon>Mucoromycetes</taxon>
        <taxon>Mucorales</taxon>
        <taxon>Lichtheimiaceae</taxon>
        <taxon>Circinella</taxon>
    </lineage>
</organism>
<dbReference type="AlphaFoldDB" id="A0A8H7VKU2"/>